<dbReference type="PANTHER" id="PTHR42921:SF4">
    <property type="entry name" value="ACETOACETYL-COA SYNTHASE (AFU_ORTHOLOGUE AFUA_8G04770)"/>
    <property type="match status" value="1"/>
</dbReference>
<dbReference type="Proteomes" id="UP000033483">
    <property type="component" value="Unassembled WGS sequence"/>
</dbReference>
<dbReference type="Gene3D" id="3.40.50.12780">
    <property type="entry name" value="N-terminal domain of ligase-like"/>
    <property type="match status" value="1"/>
</dbReference>
<protein>
    <recommendedName>
        <fullName evidence="1">AMP-dependent synthetase/ligase domain-containing protein</fullName>
    </recommendedName>
</protein>
<feature type="domain" description="AMP-dependent synthetase/ligase" evidence="1">
    <location>
        <begin position="129"/>
        <end position="482"/>
    </location>
</feature>
<comment type="caution">
    <text evidence="2">The sequence shown here is derived from an EMBL/GenBank/DDBJ whole genome shotgun (WGS) entry which is preliminary data.</text>
</comment>
<keyword evidence="3" id="KW-1185">Reference proteome</keyword>
<accession>A0A0F4ZGM6</accession>
<dbReference type="OrthoDB" id="10253869at2759"/>
<name>A0A0F4ZGM6_9PEZI</name>
<dbReference type="AlphaFoldDB" id="A0A0F4ZGM6"/>
<dbReference type="Gene3D" id="3.30.300.30">
    <property type="match status" value="1"/>
</dbReference>
<evidence type="ECO:0000313" key="2">
    <source>
        <dbReference type="EMBL" id="KKA29058.1"/>
    </source>
</evidence>
<evidence type="ECO:0000313" key="3">
    <source>
        <dbReference type="Proteomes" id="UP000033483"/>
    </source>
</evidence>
<dbReference type="EMBL" id="LAEV01001030">
    <property type="protein sequence ID" value="KKA29058.1"/>
    <property type="molecule type" value="Genomic_DNA"/>
</dbReference>
<sequence length="719" mass="78516">ETTTMSRILWKHPNPEGTRMFRLIKHLNHVAGLELKTFDDLHAYSLAHRNAFWLHLFRFLGFVYTGTPARAVDESLPISAVPSWFPGVSVNFAENMLFSAGPVSHDAPSCLAGDKGTRAKEDAKIAVTEVREGGSVVRHVSWAELRQRAGEMAAALCAKGVRKGDRVVVVGANSLHTLLVYLGTTWLGALFSSASTDMGIEAIVQRVTLVDPKFVFYDDAAVYNGKTIDLRPKITAVVQAIQRNPDACKSFLSLVVIPRFLVPKPVDHIPHTTPLAEFLSRPTAPPPFERTSFSDPSVVYYSSGTTGIPKAIVHTVGGILINIYKERTLHEYRDESSTALQFTTTGWIMYLSAVSPLLFGARAVLYDGSPLYPDRKRLVTLTSQLHVTSLGISPRFLSELARHGVRPRDFVDLSRLEVVTSTGMVLPEDLFEWFYDHAFPAHTHLANISGGTDIAGCFALQNPLKPLYVGGIQGPSLGVAIDFYDSAVAAVESPAGAVPVGSPVPVGTPGELVAPLAFPNMPCFLWADGPRDPATGYPTTRPGPVYTATYFARYRDVWAHGDLCSVSAATGAVVFLGRADGVLNPSGVRFGSAEIYAVMERSFASVVAESLCVGRRRRGDADEQVMLFLVLQKGVEFSPELVRNVKREIGRQLSKRHVPAFVFPAPEIPVTVNMKKVEVPVKRIVSGERVQASGTLLNPESLQYFYQFARVEEEKGAKL</sequence>
<feature type="non-terminal residue" evidence="2">
    <location>
        <position position="1"/>
    </location>
</feature>
<evidence type="ECO:0000259" key="1">
    <source>
        <dbReference type="Pfam" id="PF00501"/>
    </source>
</evidence>
<dbReference type="PANTHER" id="PTHR42921">
    <property type="entry name" value="ACETOACETYL-COA SYNTHETASE"/>
    <property type="match status" value="1"/>
</dbReference>
<dbReference type="SUPFAM" id="SSF56801">
    <property type="entry name" value="Acetyl-CoA synthetase-like"/>
    <property type="match status" value="1"/>
</dbReference>
<dbReference type="InterPro" id="IPR000873">
    <property type="entry name" value="AMP-dep_synth/lig_dom"/>
</dbReference>
<dbReference type="GO" id="GO:0030729">
    <property type="term" value="F:acetoacetate-CoA ligase activity"/>
    <property type="evidence" value="ECO:0007669"/>
    <property type="project" value="TreeGrafter"/>
</dbReference>
<reference evidence="2 3" key="1">
    <citation type="submission" date="2015-03" db="EMBL/GenBank/DDBJ databases">
        <authorList>
            <person name="Radwan O."/>
            <person name="Al-Naeli F.A."/>
            <person name="Rendon G.A."/>
            <person name="Fields C."/>
        </authorList>
    </citation>
    <scope>NUCLEOTIDE SEQUENCE [LARGE SCALE GENOMIC DNA]</scope>
    <source>
        <strain evidence="2">CR-DP1</strain>
    </source>
</reference>
<organism evidence="2 3">
    <name type="scientific">Thielaviopsis punctulata</name>
    <dbReference type="NCBI Taxonomy" id="72032"/>
    <lineage>
        <taxon>Eukaryota</taxon>
        <taxon>Fungi</taxon>
        <taxon>Dikarya</taxon>
        <taxon>Ascomycota</taxon>
        <taxon>Pezizomycotina</taxon>
        <taxon>Sordariomycetes</taxon>
        <taxon>Hypocreomycetidae</taxon>
        <taxon>Microascales</taxon>
        <taxon>Ceratocystidaceae</taxon>
        <taxon>Thielaviopsis</taxon>
    </lineage>
</organism>
<dbReference type="PROSITE" id="PS00455">
    <property type="entry name" value="AMP_BINDING"/>
    <property type="match status" value="1"/>
</dbReference>
<gene>
    <name evidence="2" type="ORF">TD95_002191</name>
</gene>
<dbReference type="InterPro" id="IPR020845">
    <property type="entry name" value="AMP-binding_CS"/>
</dbReference>
<dbReference type="InterPro" id="IPR042099">
    <property type="entry name" value="ANL_N_sf"/>
</dbReference>
<dbReference type="Pfam" id="PF00501">
    <property type="entry name" value="AMP-binding"/>
    <property type="match status" value="1"/>
</dbReference>
<proteinExistence type="predicted"/>
<dbReference type="InterPro" id="IPR045851">
    <property type="entry name" value="AMP-bd_C_sf"/>
</dbReference>